<dbReference type="Pfam" id="PF06173">
    <property type="entry name" value="DUF986"/>
    <property type="match status" value="1"/>
</dbReference>
<evidence type="ECO:0000256" key="1">
    <source>
        <dbReference type="ARBA" id="ARBA00004651"/>
    </source>
</evidence>
<reference evidence="8" key="1">
    <citation type="submission" date="2023-10" db="EMBL/GenBank/DDBJ databases">
        <title>Screening of Alkalihalophilus pseudofirmusBZ-TG-HK211 and Its Alleviation of Salt Stress on Rapeseed Growth.</title>
        <authorList>
            <person name="Zhao B."/>
            <person name="Guo T."/>
        </authorList>
    </citation>
    <scope>NUCLEOTIDE SEQUENCE</scope>
    <source>
        <strain evidence="8">BZ-TG-HK211</strain>
    </source>
</reference>
<protein>
    <recommendedName>
        <fullName evidence="3">UPF0266 membrane protein YobD</fullName>
    </recommendedName>
</protein>
<dbReference type="AlphaFoldDB" id="A0AAJ2NTP3"/>
<gene>
    <name evidence="8" type="ORF">RYX45_24410</name>
</gene>
<organism evidence="8 9">
    <name type="scientific">Alkalihalophilus pseudofirmus</name>
    <name type="common">Bacillus pseudofirmus</name>
    <dbReference type="NCBI Taxonomy" id="79885"/>
    <lineage>
        <taxon>Bacteria</taxon>
        <taxon>Bacillati</taxon>
        <taxon>Bacillota</taxon>
        <taxon>Bacilli</taxon>
        <taxon>Bacillales</taxon>
        <taxon>Bacillaceae</taxon>
        <taxon>Alkalihalophilus</taxon>
    </lineage>
</organism>
<evidence type="ECO:0000313" key="8">
    <source>
        <dbReference type="EMBL" id="MDV2888308.1"/>
    </source>
</evidence>
<evidence type="ECO:0000256" key="7">
    <source>
        <dbReference type="ARBA" id="ARBA00023136"/>
    </source>
</evidence>
<feature type="non-terminal residue" evidence="8">
    <location>
        <position position="1"/>
    </location>
</feature>
<comment type="similarity">
    <text evidence="2">Belongs to the UPF0266 family.</text>
</comment>
<dbReference type="InterPro" id="IPR009328">
    <property type="entry name" value="DUF986"/>
</dbReference>
<name>A0AAJ2NTP3_ALKPS</name>
<evidence type="ECO:0000256" key="3">
    <source>
        <dbReference type="ARBA" id="ARBA00019407"/>
    </source>
</evidence>
<keyword evidence="7" id="KW-0472">Membrane</keyword>
<evidence type="ECO:0000313" key="9">
    <source>
        <dbReference type="Proteomes" id="UP001285636"/>
    </source>
</evidence>
<dbReference type="GO" id="GO:0005886">
    <property type="term" value="C:plasma membrane"/>
    <property type="evidence" value="ECO:0007669"/>
    <property type="project" value="UniProtKB-SubCell"/>
</dbReference>
<dbReference type="EMBL" id="JAWJAY010001257">
    <property type="protein sequence ID" value="MDV2888308.1"/>
    <property type="molecule type" value="Genomic_DNA"/>
</dbReference>
<keyword evidence="5" id="KW-0812">Transmembrane</keyword>
<keyword evidence="4" id="KW-1003">Cell membrane</keyword>
<dbReference type="Proteomes" id="UP001285636">
    <property type="component" value="Unassembled WGS sequence"/>
</dbReference>
<evidence type="ECO:0000256" key="2">
    <source>
        <dbReference type="ARBA" id="ARBA00009962"/>
    </source>
</evidence>
<evidence type="ECO:0000256" key="6">
    <source>
        <dbReference type="ARBA" id="ARBA00022989"/>
    </source>
</evidence>
<evidence type="ECO:0000256" key="5">
    <source>
        <dbReference type="ARBA" id="ARBA00022692"/>
    </source>
</evidence>
<dbReference type="RefSeq" id="WP_323468261.1">
    <property type="nucleotide sequence ID" value="NZ_JAWJAY010001257.1"/>
</dbReference>
<comment type="caution">
    <text evidence="8">The sequence shown here is derived from an EMBL/GenBank/DDBJ whole genome shotgun (WGS) entry which is preliminary data.</text>
</comment>
<evidence type="ECO:0000256" key="4">
    <source>
        <dbReference type="ARBA" id="ARBA00022475"/>
    </source>
</evidence>
<comment type="subcellular location">
    <subcellularLocation>
        <location evidence="1">Cell membrane</location>
        <topology evidence="1">Multi-pass membrane protein</topology>
    </subcellularLocation>
</comment>
<keyword evidence="6" id="KW-1133">Transmembrane helix</keyword>
<proteinExistence type="inferred from homology"/>
<sequence>IPKVHFKEKGFYNGIIYIPYESINHMNLSEDGILVIESDNKRRQLLQVATMEDLERIYKVFTTY</sequence>
<accession>A0AAJ2NTP3</accession>